<feature type="region of interest" description="Disordered" evidence="1">
    <location>
        <begin position="399"/>
        <end position="424"/>
    </location>
</feature>
<feature type="compositionally biased region" description="Low complexity" evidence="1">
    <location>
        <begin position="452"/>
        <end position="471"/>
    </location>
</feature>
<feature type="compositionally biased region" description="Basic and acidic residues" evidence="1">
    <location>
        <begin position="309"/>
        <end position="330"/>
    </location>
</feature>
<feature type="compositionally biased region" description="Low complexity" evidence="1">
    <location>
        <begin position="171"/>
        <end position="183"/>
    </location>
</feature>
<feature type="compositionally biased region" description="Polar residues" evidence="1">
    <location>
        <begin position="838"/>
        <end position="850"/>
    </location>
</feature>
<dbReference type="PANTHER" id="PTHR42068">
    <property type="entry name" value="YALI0B18964P"/>
    <property type="match status" value="1"/>
</dbReference>
<evidence type="ECO:0000313" key="3">
    <source>
        <dbReference type="Proteomes" id="UP000029964"/>
    </source>
</evidence>
<feature type="region of interest" description="Disordered" evidence="1">
    <location>
        <begin position="1"/>
        <end position="290"/>
    </location>
</feature>
<organism evidence="2 3">
    <name type="scientific">Hapsidospora chrysogenum (strain ATCC 11550 / CBS 779.69 / DSM 880 / IAM 14645 / JCM 23072 / IMI 49137)</name>
    <name type="common">Acremonium chrysogenum</name>
    <dbReference type="NCBI Taxonomy" id="857340"/>
    <lineage>
        <taxon>Eukaryota</taxon>
        <taxon>Fungi</taxon>
        <taxon>Dikarya</taxon>
        <taxon>Ascomycota</taxon>
        <taxon>Pezizomycotina</taxon>
        <taxon>Sordariomycetes</taxon>
        <taxon>Hypocreomycetidae</taxon>
        <taxon>Hypocreales</taxon>
        <taxon>Bionectriaceae</taxon>
        <taxon>Hapsidospora</taxon>
    </lineage>
</organism>
<feature type="compositionally biased region" description="Low complexity" evidence="1">
    <location>
        <begin position="219"/>
        <end position="230"/>
    </location>
</feature>
<protein>
    <submittedName>
        <fullName evidence="2">Uncharacterized protein</fullName>
    </submittedName>
</protein>
<dbReference type="STRING" id="857340.A0A086SVP7"/>
<feature type="compositionally biased region" description="Polar residues" evidence="1">
    <location>
        <begin position="748"/>
        <end position="764"/>
    </location>
</feature>
<feature type="compositionally biased region" description="Basic residues" evidence="1">
    <location>
        <begin position="1"/>
        <end position="13"/>
    </location>
</feature>
<feature type="region of interest" description="Disordered" evidence="1">
    <location>
        <begin position="305"/>
        <end position="380"/>
    </location>
</feature>
<feature type="compositionally biased region" description="Polar residues" evidence="1">
    <location>
        <begin position="242"/>
        <end position="263"/>
    </location>
</feature>
<dbReference type="PANTHER" id="PTHR42068:SF1">
    <property type="entry name" value="YALI0B18964P"/>
    <property type="match status" value="1"/>
</dbReference>
<feature type="region of interest" description="Disordered" evidence="1">
    <location>
        <begin position="477"/>
        <end position="496"/>
    </location>
</feature>
<feature type="region of interest" description="Disordered" evidence="1">
    <location>
        <begin position="507"/>
        <end position="557"/>
    </location>
</feature>
<feature type="compositionally biased region" description="Gly residues" evidence="1">
    <location>
        <begin position="790"/>
        <end position="802"/>
    </location>
</feature>
<dbReference type="HOGENOM" id="CLU_006885_0_0_1"/>
<proteinExistence type="predicted"/>
<feature type="compositionally biased region" description="Polar residues" evidence="1">
    <location>
        <begin position="520"/>
        <end position="536"/>
    </location>
</feature>
<sequence>MHNRFSIAFRRKPATTSEDLQSRQPSSTDQAPSFRVLERGPPSDARTFDGGIRPPRPSVGAAPKPAHSEAELEDNMFAGLNTYGYRHSNASTAPSSADMAHMHDDPRGKRLPAQAPEPRQPKPGGSFLDRAGRTFSFGMQKKHAPRPPKDEPVPDVPPLPTFQREDETGRTRALTASTTSTATPPKVEDSSALDLGGDFGSMFTGFDKRSSAATLRNEPPAAQRTAPPAALSLDKTTAVDPSPSSWNSQNSGDRLMGTSTLSPAANDRGPHTPRHQPSFEYRSSTSPSGVVEDADAKFFADSVAATRFLSDRDNDGDRSARHGRNQDEHSFAATHRKPMASEQESDDNLFAGTAARFSRPAYKATTRSPSPPRSSKVMTTAEFERYQKQKEREHLEKAIYGGLAEDDDDDEINYDDDDDEEEKLQAQAKLKRNKQAKMLEYRQRNMKTTGNLGRLSPTPSSRPSLPSSLSAPQLAFSVTKTPSPEPARQASEEDDDEEIPLAILQAHGFPNKARAPSRLSAINTGSDPRLRVTSQIHGARPGSGLLEPSSAHSRRSSTLPVFARGLPQDIPYVGANVARPAVRESLPYGGGAAALPPHPQPQAAPIPPGGLVGVIANEERARAMRRGSPSIENQRLGGALTPNVDPLAGIPPHMMYERGDHHQGGAGMQRMSQQPAFTPADQAQLQVSQQMSEQMTQFMQMQMQFMQMMAANQGQGGQQRMPYQMPQQMQQMPQQMLSAQQPYGMFGGSQSHADLSGQSMSGQPAGQPRRLDPSSRTMSMIQPITTSGFLQGGFGQPQGPGAGYSPSIAPSERSNVGLPGRYRPVSQASGAFAGQHQRAASISGALSLSQPEDLKSKSSIKPSAKPKVDADDDDQEGWEAMRAQRENKKSRWRRMKGGN</sequence>
<accession>A0A086SVP7</accession>
<dbReference type="Proteomes" id="UP000029964">
    <property type="component" value="Unassembled WGS sequence"/>
</dbReference>
<dbReference type="OrthoDB" id="5396252at2759"/>
<feature type="compositionally biased region" description="Polar residues" evidence="1">
    <location>
        <begin position="14"/>
        <end position="31"/>
    </location>
</feature>
<feature type="compositionally biased region" description="Acidic residues" evidence="1">
    <location>
        <begin position="404"/>
        <end position="422"/>
    </location>
</feature>
<comment type="caution">
    <text evidence="2">The sequence shown here is derived from an EMBL/GenBank/DDBJ whole genome shotgun (WGS) entry which is preliminary data.</text>
</comment>
<gene>
    <name evidence="2" type="ORF">ACRE_081230</name>
</gene>
<feature type="region of interest" description="Disordered" evidence="1">
    <location>
        <begin position="444"/>
        <end position="471"/>
    </location>
</feature>
<name>A0A086SVP7_HAPC1</name>
<feature type="compositionally biased region" description="Low complexity" evidence="1">
    <location>
        <begin position="716"/>
        <end position="742"/>
    </location>
</feature>
<keyword evidence="3" id="KW-1185">Reference proteome</keyword>
<reference evidence="3" key="1">
    <citation type="journal article" date="2014" name="Genome Announc.">
        <title>Genome sequence and annotation of Acremonium chrysogenum, producer of the beta-lactam antibiotic cephalosporin C.</title>
        <authorList>
            <person name="Terfehr D."/>
            <person name="Dahlmann T.A."/>
            <person name="Specht T."/>
            <person name="Zadra I."/>
            <person name="Kuernsteiner H."/>
            <person name="Kueck U."/>
        </authorList>
    </citation>
    <scope>NUCLEOTIDE SEQUENCE [LARGE SCALE GENOMIC DNA]</scope>
    <source>
        <strain evidence="3">ATCC 11550 / CBS 779.69 / DSM 880 / IAM 14645 / JCM 23072 / IMI 49137</strain>
    </source>
</reference>
<evidence type="ECO:0000256" key="1">
    <source>
        <dbReference type="SAM" id="MobiDB-lite"/>
    </source>
</evidence>
<feature type="region of interest" description="Disordered" evidence="1">
    <location>
        <begin position="787"/>
        <end position="877"/>
    </location>
</feature>
<evidence type="ECO:0000313" key="2">
    <source>
        <dbReference type="EMBL" id="KFH41179.1"/>
    </source>
</evidence>
<dbReference type="AlphaFoldDB" id="A0A086SVP7"/>
<dbReference type="EMBL" id="JPKY01000142">
    <property type="protein sequence ID" value="KFH41179.1"/>
    <property type="molecule type" value="Genomic_DNA"/>
</dbReference>
<feature type="region of interest" description="Disordered" evidence="1">
    <location>
        <begin position="716"/>
        <end position="775"/>
    </location>
</feature>